<feature type="compositionally biased region" description="Basic and acidic residues" evidence="1">
    <location>
        <begin position="269"/>
        <end position="278"/>
    </location>
</feature>
<feature type="region of interest" description="Disordered" evidence="1">
    <location>
        <begin position="512"/>
        <end position="540"/>
    </location>
</feature>
<dbReference type="EMBL" id="BQKY01000007">
    <property type="protein sequence ID" value="GJN90707.1"/>
    <property type="molecule type" value="Genomic_DNA"/>
</dbReference>
<proteinExistence type="predicted"/>
<feature type="compositionally biased region" description="Pro residues" evidence="1">
    <location>
        <begin position="224"/>
        <end position="247"/>
    </location>
</feature>
<feature type="region of interest" description="Disordered" evidence="1">
    <location>
        <begin position="835"/>
        <end position="874"/>
    </location>
</feature>
<protein>
    <recommendedName>
        <fullName evidence="4">Proteophosphoglycan ppg4</fullName>
    </recommendedName>
</protein>
<evidence type="ECO:0000313" key="3">
    <source>
        <dbReference type="Proteomes" id="UP001342314"/>
    </source>
</evidence>
<gene>
    <name evidence="2" type="ORF">Rhopal_003721-T1</name>
</gene>
<feature type="region of interest" description="Disordered" evidence="1">
    <location>
        <begin position="416"/>
        <end position="450"/>
    </location>
</feature>
<feature type="region of interest" description="Disordered" evidence="1">
    <location>
        <begin position="788"/>
        <end position="823"/>
    </location>
</feature>
<feature type="compositionally biased region" description="Polar residues" evidence="1">
    <location>
        <begin position="788"/>
        <end position="805"/>
    </location>
</feature>
<reference evidence="2 3" key="1">
    <citation type="submission" date="2021-12" db="EMBL/GenBank/DDBJ databases">
        <title>High titer production of polyol ester of fatty acids by Rhodotorula paludigena BS15 towards product separation-free biomass refinery.</title>
        <authorList>
            <person name="Mano J."/>
            <person name="Ono H."/>
            <person name="Tanaka T."/>
            <person name="Naito K."/>
            <person name="Sushida H."/>
            <person name="Ike M."/>
            <person name="Tokuyasu K."/>
            <person name="Kitaoka M."/>
        </authorList>
    </citation>
    <scope>NUCLEOTIDE SEQUENCE [LARGE SCALE GENOMIC DNA]</scope>
    <source>
        <strain evidence="2 3">BS15</strain>
    </source>
</reference>
<feature type="compositionally biased region" description="Low complexity" evidence="1">
    <location>
        <begin position="98"/>
        <end position="116"/>
    </location>
</feature>
<feature type="compositionally biased region" description="Polar residues" evidence="1">
    <location>
        <begin position="1"/>
        <end position="10"/>
    </location>
</feature>
<feature type="compositionally biased region" description="Polar residues" evidence="1">
    <location>
        <begin position="746"/>
        <end position="756"/>
    </location>
</feature>
<feature type="compositionally biased region" description="Low complexity" evidence="1">
    <location>
        <begin position="935"/>
        <end position="948"/>
    </location>
</feature>
<evidence type="ECO:0000256" key="1">
    <source>
        <dbReference type="SAM" id="MobiDB-lite"/>
    </source>
</evidence>
<feature type="compositionally biased region" description="Pro residues" evidence="1">
    <location>
        <begin position="437"/>
        <end position="450"/>
    </location>
</feature>
<feature type="compositionally biased region" description="Low complexity" evidence="1">
    <location>
        <begin position="36"/>
        <end position="47"/>
    </location>
</feature>
<dbReference type="AlphaFoldDB" id="A0AAV5GMJ4"/>
<dbReference type="Proteomes" id="UP001342314">
    <property type="component" value="Unassembled WGS sequence"/>
</dbReference>
<feature type="compositionally biased region" description="Low complexity" evidence="1">
    <location>
        <begin position="808"/>
        <end position="817"/>
    </location>
</feature>
<evidence type="ECO:0000313" key="2">
    <source>
        <dbReference type="EMBL" id="GJN90707.1"/>
    </source>
</evidence>
<feature type="compositionally biased region" description="Polar residues" evidence="1">
    <location>
        <begin position="530"/>
        <end position="540"/>
    </location>
</feature>
<comment type="caution">
    <text evidence="2">The sequence shown here is derived from an EMBL/GenBank/DDBJ whole genome shotgun (WGS) entry which is preliminary data.</text>
</comment>
<keyword evidence="3" id="KW-1185">Reference proteome</keyword>
<sequence>MLAMQQQPSQPLEPGIRRLRKSNDKDKSKNRVSMAFKKTFSLSSSKPKSPEPAQHNPVSPHQPPAYSIAPPVSHTTRPQSVAAPVMVPSPLRQPSSGAARPQKSAPPAQSSSISGATRRPNVGINAIGSSPPLPPLPRNNSIEETADPRSTAHLGSHLASQLDPLLPRNSFGPSFEASVDGLGIGMVPGQAHSPPPPAPTGARIPSPPHTSHGAPDYRRRSHSPPQPAPHVPVPPAPQQQQQGPPPALARQVIAPEGVHIRRRQSALRADGELTESSKRLSMMKRGPPAFHSDSENGSTDTHDSNAASLSTRAPSPPAPSPVPVVEVRRLSQDPEAIVTSRDRIALLRGGRSSVSAVSGEGLKAQAGGVSALRGANRHDKTKSYTIGDTPAGFDVSLVAPQRSTFTPLKQLHLPSVHAVPSRSSPLSQSAPPSAVKPQPPPIAPAPAPLPAIKPAARRSDLYCLRPTVHVSVQTPREWQQPAASAPAPTYQARRFSAWQAATTPPQPYGAFPVPPSSIPPPVPPHDSPPQRHNISPSIYSVASFDPRSGIARGGGHRRNRSYYAGAGDVDEEDEHLDAHGREPPLPEESLRAIQQFEALDAQEAAQNQSSPVNYDIPYLSPLPYDDQTQRGFDLLATPLPPAPAPAGRSLAVSPALTTIEDRTPTPTPVQHMAPTFAAAEEPASLYAPPHEFSPRSRSLSPIPALSNGHSSDDEDLSAATSSIRRSSTPLSSVRRGSADEEPLTPPTSAVSSTFPGRQTVDGAAITDDESEEPAVVTIRKASLVTSQVRKASLVTPPSSRPQSIVATRARAGSSGSAHAQLAAAEDVASRHLSVASVGSAGDKPSKLQHGETGGFHLSLPGNGDVPPIPAVPSPIRREYGEAAFPFPASAPPKQPEIVAPSPQLATPEKFATPRCDGGAPLGDSTLTAPKELFRSASAPPEESASLPLRRQSESDTPVLRARTPGGMSREERAAKGRSFFLVQALMGESQPEGMIRDWARGDEESDDSLSIGDAESSADEDEYEDEAVRAVEAH</sequence>
<feature type="region of interest" description="Disordered" evidence="1">
    <location>
        <begin position="1"/>
        <end position="323"/>
    </location>
</feature>
<feature type="compositionally biased region" description="Low complexity" evidence="1">
    <location>
        <begin position="420"/>
        <end position="436"/>
    </location>
</feature>
<accession>A0AAV5GMJ4</accession>
<feature type="compositionally biased region" description="Pro residues" evidence="1">
    <location>
        <begin position="512"/>
        <end position="527"/>
    </location>
</feature>
<organism evidence="2 3">
    <name type="scientific">Rhodotorula paludigena</name>
    <dbReference type="NCBI Taxonomy" id="86838"/>
    <lineage>
        <taxon>Eukaryota</taxon>
        <taxon>Fungi</taxon>
        <taxon>Dikarya</taxon>
        <taxon>Basidiomycota</taxon>
        <taxon>Pucciniomycotina</taxon>
        <taxon>Microbotryomycetes</taxon>
        <taxon>Sporidiobolales</taxon>
        <taxon>Sporidiobolaceae</taxon>
        <taxon>Rhodotorula</taxon>
    </lineage>
</organism>
<evidence type="ECO:0008006" key="4">
    <source>
        <dbReference type="Google" id="ProtNLM"/>
    </source>
</evidence>
<feature type="region of interest" description="Disordered" evidence="1">
    <location>
        <begin position="599"/>
        <end position="621"/>
    </location>
</feature>
<feature type="region of interest" description="Disordered" evidence="1">
    <location>
        <begin position="990"/>
        <end position="1034"/>
    </location>
</feature>
<feature type="region of interest" description="Disordered" evidence="1">
    <location>
        <begin position="678"/>
        <end position="773"/>
    </location>
</feature>
<feature type="compositionally biased region" description="Low complexity" evidence="1">
    <location>
        <begin position="717"/>
        <end position="732"/>
    </location>
</feature>
<feature type="compositionally biased region" description="Acidic residues" evidence="1">
    <location>
        <begin position="1016"/>
        <end position="1025"/>
    </location>
</feature>
<feature type="region of interest" description="Disordered" evidence="1">
    <location>
        <begin position="907"/>
        <end position="975"/>
    </location>
</feature>
<name>A0AAV5GMJ4_9BASI</name>